<dbReference type="AlphaFoldDB" id="L0A0T9"/>
<dbReference type="Proteomes" id="UP000010467">
    <property type="component" value="Chromosome"/>
</dbReference>
<dbReference type="KEGG" id="dpd:Deipe_1533"/>
<dbReference type="HOGENOM" id="CLU_1783694_0_0_0"/>
<keyword evidence="3" id="KW-1185">Reference proteome</keyword>
<dbReference type="RefSeq" id="WP_015235382.1">
    <property type="nucleotide sequence ID" value="NC_019793.1"/>
</dbReference>
<dbReference type="PATRIC" id="fig|937777.3.peg.1535"/>
<dbReference type="EMBL" id="CP003382">
    <property type="protein sequence ID" value="AFZ67074.1"/>
    <property type="molecule type" value="Genomic_DNA"/>
</dbReference>
<reference evidence="3" key="1">
    <citation type="submission" date="2012-03" db="EMBL/GenBank/DDBJ databases">
        <title>Complete sequence of chromosome of Deinococcus peraridilitoris DSM 19664.</title>
        <authorList>
            <person name="Lucas S."/>
            <person name="Copeland A."/>
            <person name="Lapidus A."/>
            <person name="Glavina del Rio T."/>
            <person name="Dalin E."/>
            <person name="Tice H."/>
            <person name="Bruce D."/>
            <person name="Goodwin L."/>
            <person name="Pitluck S."/>
            <person name="Peters L."/>
            <person name="Mikhailova N."/>
            <person name="Lu M."/>
            <person name="Kyrpides N."/>
            <person name="Mavromatis K."/>
            <person name="Ivanova N."/>
            <person name="Brettin T."/>
            <person name="Detter J.C."/>
            <person name="Han C."/>
            <person name="Larimer F."/>
            <person name="Land M."/>
            <person name="Hauser L."/>
            <person name="Markowitz V."/>
            <person name="Cheng J.-F."/>
            <person name="Hugenholtz P."/>
            <person name="Woyke T."/>
            <person name="Wu D."/>
            <person name="Pukall R."/>
            <person name="Steenblock K."/>
            <person name="Brambilla E."/>
            <person name="Klenk H.-P."/>
            <person name="Eisen J.A."/>
        </authorList>
    </citation>
    <scope>NUCLEOTIDE SEQUENCE [LARGE SCALE GENOMIC DNA]</scope>
    <source>
        <strain evidence="3">DSM 19664 / LMG 22246 / CIP 109416 / KR-200</strain>
    </source>
</reference>
<name>L0A0T9_DEIPD</name>
<protein>
    <submittedName>
        <fullName evidence="2">Uncharacterized protein</fullName>
    </submittedName>
</protein>
<dbReference type="STRING" id="937777.Deipe_1533"/>
<dbReference type="OrthoDB" id="73115at2"/>
<evidence type="ECO:0000256" key="1">
    <source>
        <dbReference type="SAM" id="MobiDB-lite"/>
    </source>
</evidence>
<evidence type="ECO:0000313" key="3">
    <source>
        <dbReference type="Proteomes" id="UP000010467"/>
    </source>
</evidence>
<accession>L0A0T9</accession>
<evidence type="ECO:0000313" key="2">
    <source>
        <dbReference type="EMBL" id="AFZ67074.1"/>
    </source>
</evidence>
<feature type="region of interest" description="Disordered" evidence="1">
    <location>
        <begin position="40"/>
        <end position="61"/>
    </location>
</feature>
<organism evidence="2 3">
    <name type="scientific">Deinococcus peraridilitoris (strain DSM 19664 / LMG 22246 / CIP 109416 / KR-200)</name>
    <dbReference type="NCBI Taxonomy" id="937777"/>
    <lineage>
        <taxon>Bacteria</taxon>
        <taxon>Thermotogati</taxon>
        <taxon>Deinococcota</taxon>
        <taxon>Deinococci</taxon>
        <taxon>Deinococcales</taxon>
        <taxon>Deinococcaceae</taxon>
        <taxon>Deinococcus</taxon>
    </lineage>
</organism>
<gene>
    <name evidence="2" type="ordered locus">Deipe_1533</name>
</gene>
<proteinExistence type="predicted"/>
<sequence>MAFKPNPHLERELDRALDKVGEGIAEEFVSFLLDRLSGPGSGTHWPGLPNPSSSPGDYPAEQSGALLASIGKSQRSLNGMWAVGALNEIAPVPVEAWALEYPSPPGSPVKRDSEHGSRGWLSKALADDELHARLHRKIKEVVASL</sequence>